<dbReference type="Proteomes" id="UP000061660">
    <property type="component" value="Chromosome"/>
</dbReference>
<dbReference type="EMBL" id="CP013652">
    <property type="protein sequence ID" value="ALS23840.1"/>
    <property type="molecule type" value="Genomic_DNA"/>
</dbReference>
<dbReference type="RefSeq" id="WP_062409673.1">
    <property type="nucleotide sequence ID" value="NZ_BJCS01000005.1"/>
</dbReference>
<organism evidence="1 2">
    <name type="scientific">Paenibacillus naphthalenovorans</name>
    <dbReference type="NCBI Taxonomy" id="162209"/>
    <lineage>
        <taxon>Bacteria</taxon>
        <taxon>Bacillati</taxon>
        <taxon>Bacillota</taxon>
        <taxon>Bacilli</taxon>
        <taxon>Bacillales</taxon>
        <taxon>Paenibacillaceae</taxon>
        <taxon>Paenibacillus</taxon>
    </lineage>
</organism>
<sequence length="307" mass="34641">MLGLFWNIWIVSHKAVFIGLFTGGSALLWFTLLGRLRMGLGRANRLALMLERAKRRERDVLAMEKEIENPRARDFAEKARLAGLPSDWSYNRFLVLRAGMALSLLSLGLAAQLTNPEGIYGQSTGSWIWLLLKGGACIAVGWWMPMLFVLASASRRRGEYLMEIAKLAERLSVCVSDKADIRDMLIRAGRPLKLLSPHLQELTVMWGRDRRAAIWRFKESVGISEVFPLVNALEAISQADAREVAQVLKEQTAGIETTLAAEINRKIENAPVWISFYIMIPFGMIVLLFLYPWVITISEQLMTSFQG</sequence>
<dbReference type="STRING" id="162209.IJ22_35020"/>
<accession>A0A0U2M701</accession>
<dbReference type="AlphaFoldDB" id="A0A0U2M701"/>
<protein>
    <submittedName>
        <fullName evidence="1">Uncharacterized protein</fullName>
    </submittedName>
</protein>
<reference evidence="2" key="1">
    <citation type="submission" date="2015-12" db="EMBL/GenBank/DDBJ databases">
        <title>Complete genome sequences of two moderately thermophilic Paenibacillus species.</title>
        <authorList>
            <person name="Butler R.III."/>
            <person name="Wang J."/>
            <person name="Stark B.C."/>
            <person name="Pombert J.-F."/>
        </authorList>
    </citation>
    <scope>NUCLEOTIDE SEQUENCE [LARGE SCALE GENOMIC DNA]</scope>
    <source>
        <strain evidence="2">32O-Y</strain>
    </source>
</reference>
<reference evidence="1 2" key="2">
    <citation type="journal article" date="2016" name="Genome Announc.">
        <title>Complete Genome Sequences of Two Interactive Moderate Thermophiles, Paenibacillus napthalenovorans 32O-Y and Paenibacillus sp. 32O-W.</title>
        <authorList>
            <person name="Butler R.R.III."/>
            <person name="Wang J."/>
            <person name="Stark B.C."/>
            <person name="Pombert J.F."/>
        </authorList>
    </citation>
    <scope>NUCLEOTIDE SEQUENCE [LARGE SCALE GENOMIC DNA]</scope>
    <source>
        <strain evidence="1 2">32O-Y</strain>
    </source>
</reference>
<name>A0A0U2M701_9BACL</name>
<dbReference type="OrthoDB" id="2559388at2"/>
<dbReference type="KEGG" id="pnp:IJ22_35020"/>
<evidence type="ECO:0000313" key="1">
    <source>
        <dbReference type="EMBL" id="ALS23840.1"/>
    </source>
</evidence>
<evidence type="ECO:0000313" key="2">
    <source>
        <dbReference type="Proteomes" id="UP000061660"/>
    </source>
</evidence>
<proteinExistence type="predicted"/>
<keyword evidence="2" id="KW-1185">Reference proteome</keyword>
<dbReference type="PATRIC" id="fig|162209.4.peg.3720"/>
<gene>
    <name evidence="1" type="ORF">IJ22_35020</name>
</gene>